<organism evidence="1 2">
    <name type="scientific">Melia azedarach</name>
    <name type="common">Chinaberry tree</name>
    <dbReference type="NCBI Taxonomy" id="155640"/>
    <lineage>
        <taxon>Eukaryota</taxon>
        <taxon>Viridiplantae</taxon>
        <taxon>Streptophyta</taxon>
        <taxon>Embryophyta</taxon>
        <taxon>Tracheophyta</taxon>
        <taxon>Spermatophyta</taxon>
        <taxon>Magnoliopsida</taxon>
        <taxon>eudicotyledons</taxon>
        <taxon>Gunneridae</taxon>
        <taxon>Pentapetalae</taxon>
        <taxon>rosids</taxon>
        <taxon>malvids</taxon>
        <taxon>Sapindales</taxon>
        <taxon>Meliaceae</taxon>
        <taxon>Melia</taxon>
    </lineage>
</organism>
<sequence length="224" mass="23088">MINSHSQNALSIYNFTFTTTFSPHTITMAFLHSTSTATNSLIILLLIVLPHLACSQAPTTPSPTLTDCVSHLLPLSPCAPYVQGTVQSPAQMCCVNLKQVYSQHPSCLCLLLNGTALSSMPINTTLALQLPDACGLQVDVSTCSGAPVPVPSSPASPQISLGSHTNSTVAASPVAVPVPPRSTSIMGLGPSSGANLNPKGQLSLVAAGSITAILFAKHLSLIYS</sequence>
<dbReference type="Proteomes" id="UP001164539">
    <property type="component" value="Chromosome 8"/>
</dbReference>
<accession>A0ACC1XPH3</accession>
<evidence type="ECO:0000313" key="2">
    <source>
        <dbReference type="Proteomes" id="UP001164539"/>
    </source>
</evidence>
<proteinExistence type="predicted"/>
<name>A0ACC1XPH3_MELAZ</name>
<gene>
    <name evidence="1" type="ORF">OWV82_015482</name>
</gene>
<reference evidence="1 2" key="1">
    <citation type="journal article" date="2023" name="Science">
        <title>Complex scaffold remodeling in plant triterpene biosynthesis.</title>
        <authorList>
            <person name="De La Pena R."/>
            <person name="Hodgson H."/>
            <person name="Liu J.C."/>
            <person name="Stephenson M.J."/>
            <person name="Martin A.C."/>
            <person name="Owen C."/>
            <person name="Harkess A."/>
            <person name="Leebens-Mack J."/>
            <person name="Jimenez L.E."/>
            <person name="Osbourn A."/>
            <person name="Sattely E.S."/>
        </authorList>
    </citation>
    <scope>NUCLEOTIDE SEQUENCE [LARGE SCALE GENOMIC DNA]</scope>
    <source>
        <strain evidence="2">cv. JPN11</strain>
        <tissue evidence="1">Leaf</tissue>
    </source>
</reference>
<dbReference type="EMBL" id="CM051401">
    <property type="protein sequence ID" value="KAJ4713379.1"/>
    <property type="molecule type" value="Genomic_DNA"/>
</dbReference>
<comment type="caution">
    <text evidence="1">The sequence shown here is derived from an EMBL/GenBank/DDBJ whole genome shotgun (WGS) entry which is preliminary data.</text>
</comment>
<keyword evidence="2" id="KW-1185">Reference proteome</keyword>
<evidence type="ECO:0000313" key="1">
    <source>
        <dbReference type="EMBL" id="KAJ4713379.1"/>
    </source>
</evidence>
<protein>
    <submittedName>
        <fullName evidence="1">Lipid transfer protein</fullName>
    </submittedName>
</protein>